<accession>A0ABN0SF21</accession>
<dbReference type="InterPro" id="IPR018760">
    <property type="entry name" value="DUF2326"/>
</dbReference>
<dbReference type="Pfam" id="PF10088">
    <property type="entry name" value="DUF2326"/>
    <property type="match status" value="1"/>
</dbReference>
<proteinExistence type="predicted"/>
<evidence type="ECO:0000313" key="4">
    <source>
        <dbReference type="Proteomes" id="UP000023842"/>
    </source>
</evidence>
<keyword evidence="4" id="KW-1185">Reference proteome</keyword>
<gene>
    <name evidence="3" type="ORF">AU05_07495</name>
</gene>
<dbReference type="EMBL" id="JFJN01000020">
    <property type="protein sequence ID" value="EZH82459.1"/>
    <property type="molecule type" value="Genomic_DNA"/>
</dbReference>
<organism evidence="3 4">
    <name type="scientific">Ectopseudomonas composti</name>
    <dbReference type="NCBI Taxonomy" id="658457"/>
    <lineage>
        <taxon>Bacteria</taxon>
        <taxon>Pseudomonadati</taxon>
        <taxon>Pseudomonadota</taxon>
        <taxon>Gammaproteobacteria</taxon>
        <taxon>Pseudomonadales</taxon>
        <taxon>Pseudomonadaceae</taxon>
        <taxon>Ectopseudomonas</taxon>
    </lineage>
</organism>
<evidence type="ECO:0000259" key="2">
    <source>
        <dbReference type="Pfam" id="PF10088"/>
    </source>
</evidence>
<reference evidence="4" key="1">
    <citation type="journal article" date="2014" name="Genome Announc.">
        <title>Draft Genome Sequence of the algae degrading bacterium Pseudomonas mendocina AD6.</title>
        <authorList>
            <person name="Barney B.M."/>
            <person name="Lenneman E.M."/>
        </authorList>
    </citation>
    <scope>NUCLEOTIDE SEQUENCE [LARGE SCALE GENOMIC DNA]</scope>
    <source>
        <strain evidence="4">AD6</strain>
    </source>
</reference>
<feature type="coiled-coil region" evidence="1">
    <location>
        <begin position="368"/>
        <end position="395"/>
    </location>
</feature>
<feature type="domain" description="DUF2326" evidence="2">
    <location>
        <begin position="425"/>
        <end position="505"/>
    </location>
</feature>
<protein>
    <recommendedName>
        <fullName evidence="2">DUF2326 domain-containing protein</fullName>
    </recommendedName>
</protein>
<comment type="caution">
    <text evidence="3">The sequence shown here is derived from an EMBL/GenBank/DDBJ whole genome shotgun (WGS) entry which is preliminary data.</text>
</comment>
<keyword evidence="1" id="KW-0175">Coiled coil</keyword>
<dbReference type="Proteomes" id="UP000023842">
    <property type="component" value="Unassembled WGS sequence"/>
</dbReference>
<evidence type="ECO:0000313" key="3">
    <source>
        <dbReference type="EMBL" id="EZH82459.1"/>
    </source>
</evidence>
<evidence type="ECO:0000256" key="1">
    <source>
        <dbReference type="SAM" id="Coils"/>
    </source>
</evidence>
<feature type="coiled-coil region" evidence="1">
    <location>
        <begin position="171"/>
        <end position="225"/>
    </location>
</feature>
<sequence>MLIYIECDWFTERRVTFHEKLNIVVGDRANSNSIGKSTFLKIIDFVYGGDALITHGKDVHETLGHHSYIFQLRLDKDYIFERNTGAPTLLHVHQSDGSKLEVSISDYLDFLRFHYTKSIEHLSFRSVVSLVTRVWGRDNLDVMRPLHNFKQERGSQCIEWLIKVFKRFGPLEDMSIRKANLSEEQKSLNAAAKQSIIPKITKAKYIQNNEEITKYESRLDSIRNEISTLAISINELIDDAVLEQKVQKNQLLEIKMSISSELERVRANLEDNKSISKRSFQPLLEIIPSLNLDKLDSIESFHNGLTRILRKEIKEKEHELSEQLRFVDDQISACNAAMAKALKSSGNPAFIVDSVVDISLGLSKLNNENELYDKFTDLKKKIKELKDKLKEQKLVILSEIESRLNDDIERLVNFIYGEVRASPKLELKPEKYSYEIPRDTGTGKAYSNLILLDASLLRHIDIPFLVHDSLLFKNVENRAIENILRVYQSLNQQSFISLDGEIVESSSAKSLVEPCAVLYLNASKLLYTVDWRKDKDITSSN</sequence>
<dbReference type="RefSeq" id="WP_037000181.1">
    <property type="nucleotide sequence ID" value="NZ_JFJN01000020.1"/>
</dbReference>
<name>A0ABN0SF21_9GAMM</name>